<name>A0A7I5EEG6_HAECO</name>
<evidence type="ECO:0000313" key="2">
    <source>
        <dbReference type="WBParaSite" id="HCON_00186130-00001"/>
    </source>
</evidence>
<protein>
    <submittedName>
        <fullName evidence="2">Helitron_like_N domain-containing protein</fullName>
    </submittedName>
</protein>
<dbReference type="OrthoDB" id="10430918at2759"/>
<sequence length="223" mass="25084">MHPLAVFQLPQVDKAWLTDRLARFHYFQRDPVGSEQRLNKICNVACSALAAVHAVGDDKQTHRVLATILTPIWYLLRIQFTLFDMALEAGWAPRRHVITWIPGTELLIWAKVVTVTSSPAQRTVTVVIQAFTQSHEALKRAFEQHGRMLVEQRICHICVRLGKSTAAANPLHDLVSRSNIFGNLRPKIMGDLVVNLCQSTTGTSDKPYLVIHRLPLANPAHFS</sequence>
<proteinExistence type="predicted"/>
<evidence type="ECO:0000313" key="1">
    <source>
        <dbReference type="Proteomes" id="UP000025227"/>
    </source>
</evidence>
<dbReference type="WBParaSite" id="HCON_00186130-00001">
    <property type="protein sequence ID" value="HCON_00186130-00001"/>
    <property type="gene ID" value="HCON_00186130"/>
</dbReference>
<dbReference type="Proteomes" id="UP000025227">
    <property type="component" value="Unplaced"/>
</dbReference>
<reference evidence="2" key="1">
    <citation type="submission" date="2020-12" db="UniProtKB">
        <authorList>
            <consortium name="WormBaseParasite"/>
        </authorList>
    </citation>
    <scope>IDENTIFICATION</scope>
    <source>
        <strain evidence="2">MHco3</strain>
    </source>
</reference>
<organism evidence="1 2">
    <name type="scientific">Haemonchus contortus</name>
    <name type="common">Barber pole worm</name>
    <dbReference type="NCBI Taxonomy" id="6289"/>
    <lineage>
        <taxon>Eukaryota</taxon>
        <taxon>Metazoa</taxon>
        <taxon>Ecdysozoa</taxon>
        <taxon>Nematoda</taxon>
        <taxon>Chromadorea</taxon>
        <taxon>Rhabditida</taxon>
        <taxon>Rhabditina</taxon>
        <taxon>Rhabditomorpha</taxon>
        <taxon>Strongyloidea</taxon>
        <taxon>Trichostrongylidae</taxon>
        <taxon>Haemonchus</taxon>
    </lineage>
</organism>
<accession>A0A7I5EEG6</accession>
<dbReference type="AlphaFoldDB" id="A0A7I5EEG6"/>
<keyword evidence="1" id="KW-1185">Reference proteome</keyword>